<keyword evidence="3" id="KW-1185">Reference proteome</keyword>
<evidence type="ECO:0000259" key="1">
    <source>
        <dbReference type="PROSITE" id="PS50181"/>
    </source>
</evidence>
<accession>A0A197KKN3</accession>
<name>A0A197KKN3_9FUNG</name>
<feature type="domain" description="F-box" evidence="1">
    <location>
        <begin position="1"/>
        <end position="47"/>
    </location>
</feature>
<dbReference type="Pfam" id="PF12937">
    <property type="entry name" value="F-box-like"/>
    <property type="match status" value="1"/>
</dbReference>
<sequence length="297" mass="34676">MAQLPNEIIVAIGHHLTRLSILKSVTVSRQWHQVLGPFLWSFIFKKAWHHPRFPIKCYSASSDSSLTPYFRHVRLLEWHNNHFLILKRVISQTKARDQIPTTRLGILLSMMPNLTILLLRVESQGVDPALFEAMRGLQHLRVLKINIDEGDEALIPVETMFPLFSRLDELYLEGSWYQREKNPILQWYATEKWRMKRLTVTPQDSQLARHCLDLEHLRLLPRVQSMKGKMGALWDMLINEMLAPGGLKGLIVHARFQKRCFSFKIHDADGVDPEHPHRVLSSEEKTWWSSRDIVSLL</sequence>
<dbReference type="PROSITE" id="PS50181">
    <property type="entry name" value="FBOX"/>
    <property type="match status" value="1"/>
</dbReference>
<evidence type="ECO:0000313" key="2">
    <source>
        <dbReference type="EMBL" id="OAQ36789.1"/>
    </source>
</evidence>
<dbReference type="EMBL" id="KV442011">
    <property type="protein sequence ID" value="OAQ36789.1"/>
    <property type="molecule type" value="Genomic_DNA"/>
</dbReference>
<protein>
    <recommendedName>
        <fullName evidence="1">F-box domain-containing protein</fullName>
    </recommendedName>
</protein>
<reference evidence="2 3" key="1">
    <citation type="submission" date="2016-05" db="EMBL/GenBank/DDBJ databases">
        <title>Genome sequencing reveals origins of a unique bacterial endosymbiosis in the earliest lineages of terrestrial Fungi.</title>
        <authorList>
            <consortium name="DOE Joint Genome Institute"/>
            <person name="Uehling J."/>
            <person name="Gryganskyi A."/>
            <person name="Hameed K."/>
            <person name="Tschaplinski T."/>
            <person name="Misztal P."/>
            <person name="Wu S."/>
            <person name="Desiro A."/>
            <person name="Vande Pol N."/>
            <person name="Du Z.-Y."/>
            <person name="Zienkiewicz A."/>
            <person name="Zienkiewicz K."/>
            <person name="Morin E."/>
            <person name="Tisserant E."/>
            <person name="Splivallo R."/>
            <person name="Hainaut M."/>
            <person name="Henrissat B."/>
            <person name="Ohm R."/>
            <person name="Kuo A."/>
            <person name="Yan J."/>
            <person name="Lipzen A."/>
            <person name="Nolan M."/>
            <person name="Labutti K."/>
            <person name="Barry K."/>
            <person name="Goldstein A."/>
            <person name="Labbe J."/>
            <person name="Schadt C."/>
            <person name="Tuskan G."/>
            <person name="Grigoriev I."/>
            <person name="Martin F."/>
            <person name="Vilgalys R."/>
            <person name="Bonito G."/>
        </authorList>
    </citation>
    <scope>NUCLEOTIDE SEQUENCE [LARGE SCALE GENOMIC DNA]</scope>
    <source>
        <strain evidence="2 3">AG-77</strain>
    </source>
</reference>
<dbReference type="AlphaFoldDB" id="A0A197KKN3"/>
<proteinExistence type="predicted"/>
<organism evidence="2 3">
    <name type="scientific">Linnemannia elongata AG-77</name>
    <dbReference type="NCBI Taxonomy" id="1314771"/>
    <lineage>
        <taxon>Eukaryota</taxon>
        <taxon>Fungi</taxon>
        <taxon>Fungi incertae sedis</taxon>
        <taxon>Mucoromycota</taxon>
        <taxon>Mortierellomycotina</taxon>
        <taxon>Mortierellomycetes</taxon>
        <taxon>Mortierellales</taxon>
        <taxon>Mortierellaceae</taxon>
        <taxon>Linnemannia</taxon>
    </lineage>
</organism>
<evidence type="ECO:0000313" key="3">
    <source>
        <dbReference type="Proteomes" id="UP000078512"/>
    </source>
</evidence>
<dbReference type="SUPFAM" id="SSF81383">
    <property type="entry name" value="F-box domain"/>
    <property type="match status" value="1"/>
</dbReference>
<dbReference type="InterPro" id="IPR036047">
    <property type="entry name" value="F-box-like_dom_sf"/>
</dbReference>
<dbReference type="OrthoDB" id="2346137at2759"/>
<dbReference type="InterPro" id="IPR001810">
    <property type="entry name" value="F-box_dom"/>
</dbReference>
<gene>
    <name evidence="2" type="ORF">K457DRAFT_12442</name>
</gene>
<dbReference type="Proteomes" id="UP000078512">
    <property type="component" value="Unassembled WGS sequence"/>
</dbReference>